<organism evidence="2 3">
    <name type="scientific">Nicotiana tabacum</name>
    <name type="common">Common tobacco</name>
    <dbReference type="NCBI Taxonomy" id="4097"/>
    <lineage>
        <taxon>Eukaryota</taxon>
        <taxon>Viridiplantae</taxon>
        <taxon>Streptophyta</taxon>
        <taxon>Embryophyta</taxon>
        <taxon>Tracheophyta</taxon>
        <taxon>Spermatophyta</taxon>
        <taxon>Magnoliopsida</taxon>
        <taxon>eudicotyledons</taxon>
        <taxon>Gunneridae</taxon>
        <taxon>Pentapetalae</taxon>
        <taxon>asterids</taxon>
        <taxon>lamiids</taxon>
        <taxon>Solanales</taxon>
        <taxon>Solanaceae</taxon>
        <taxon>Nicotianoideae</taxon>
        <taxon>Nicotianeae</taxon>
        <taxon>Nicotiana</taxon>
    </lineage>
</organism>
<dbReference type="Pfam" id="PF08387">
    <property type="entry name" value="FBD"/>
    <property type="match status" value="1"/>
</dbReference>
<dbReference type="PANTHER" id="PTHR31900:SF32">
    <property type="entry name" value="F-BOX_RNI_FBD-LIKE DOMAIN PROTEIN"/>
    <property type="match status" value="1"/>
</dbReference>
<dbReference type="SMART" id="SM00579">
    <property type="entry name" value="FBD"/>
    <property type="match status" value="1"/>
</dbReference>
<dbReference type="Proteomes" id="UP000790787">
    <property type="component" value="Chromosome 10"/>
</dbReference>
<accession>A0A1S3XLY6</accession>
<dbReference type="STRING" id="4097.A0A1S3XLY6"/>
<sequence>MSGTVEVLDITNVASIVEVSVNRMEKYDFKEYKDYQEMRILLQTITGAKSLKLCSWFALVFSSWQLTNLPAPTFSCKALNLQLDFVKWHLPGILNLLKHCPCLENLIIEITAYYDYPSRNATSWIHPYDFDGDEFWNMVDTPVQCLTHHLKTVEVAGFVMEKHVIHFVEYLLRSSMVLEEMVIFAEKQTWIYGPITLMSGKVQEFEERLINAPKASASAAVVFY</sequence>
<dbReference type="OMA" id="DMAHEYE"/>
<dbReference type="KEGG" id="nta:107766643"/>
<proteinExistence type="predicted"/>
<dbReference type="OrthoDB" id="1290268at2759"/>
<keyword evidence="2" id="KW-1185">Reference proteome</keyword>
<dbReference type="PANTHER" id="PTHR31900">
    <property type="entry name" value="F-BOX/RNI SUPERFAMILY PROTEIN-RELATED"/>
    <property type="match status" value="1"/>
</dbReference>
<dbReference type="RefSeq" id="XP_016440938.1">
    <property type="nucleotide sequence ID" value="XM_016585452.1"/>
</dbReference>
<reference evidence="2" key="1">
    <citation type="journal article" date="2014" name="Nat. Commun.">
        <title>The tobacco genome sequence and its comparison with those of tomato and potato.</title>
        <authorList>
            <person name="Sierro N."/>
            <person name="Battey J.N."/>
            <person name="Ouadi S."/>
            <person name="Bakaher N."/>
            <person name="Bovet L."/>
            <person name="Willig A."/>
            <person name="Goepfert S."/>
            <person name="Peitsch M.C."/>
            <person name="Ivanov N.V."/>
        </authorList>
    </citation>
    <scope>NUCLEOTIDE SEQUENCE [LARGE SCALE GENOMIC DNA]</scope>
</reference>
<dbReference type="AlphaFoldDB" id="A0A1S3XLY6"/>
<dbReference type="GeneID" id="107766643"/>
<evidence type="ECO:0000313" key="3">
    <source>
        <dbReference type="RefSeq" id="XP_016440938.1"/>
    </source>
</evidence>
<reference evidence="3" key="2">
    <citation type="submission" date="2025-08" db="UniProtKB">
        <authorList>
            <consortium name="RefSeq"/>
        </authorList>
    </citation>
    <scope>IDENTIFICATION</scope>
</reference>
<protein>
    <recommendedName>
        <fullName evidence="1">FBD domain-containing protein</fullName>
    </recommendedName>
</protein>
<dbReference type="PaxDb" id="4097-A0A1S3XLY6"/>
<evidence type="ECO:0000313" key="2">
    <source>
        <dbReference type="Proteomes" id="UP000790787"/>
    </source>
</evidence>
<dbReference type="InterPro" id="IPR050232">
    <property type="entry name" value="FBL13/AtMIF1-like"/>
</dbReference>
<gene>
    <name evidence="3" type="primary">LOC107766643</name>
</gene>
<dbReference type="InterPro" id="IPR006566">
    <property type="entry name" value="FBD"/>
</dbReference>
<evidence type="ECO:0000259" key="1">
    <source>
        <dbReference type="SMART" id="SM00579"/>
    </source>
</evidence>
<name>A0A1S3XLY6_TOBAC</name>